<sequence length="634" mass="72376">MYEEVRVHKFPNSYRAIYINNSRKWIECPIYLFSFLVLQNFVLNSRGMKLFTCVWKPVEQEPKALLFLCHGYAAETSITMNSTATRLAKAGFAVYGMDYEGHGKSEGLSGYISNFDDLVDDVSIHYSTICEKEENKGKMRFLLGESMGGAVVLLLARKKPDFWDGAVLVAPMCKLAEEVKPHPVVISILIKLCSFIPTWKIVPGSDILDIAIKEPHIRTQVRENEFCYKGRPRLNTAYQLLLVSLDLEKNLQEVSIPFIVLHGEDDKVTDKSVSKMLYEVASSSDKTVKLYPNMWHALLYGETPENSEIVFTDVIKWLASETDDVKYEENFIRSSRGLKLFTCKWLPTDQEPRAIVFFCHGYGMECSITMNSTARRLVKAGFGVYGMDYEGHGKSDGLSGYIPNFDHLVDDVSTHYTTICEREENKGKMRFMLGESMGGAVVLLLSRKKPEFWDGALLVAPMCKIAEEMKPSPFVISILTKLISVIPKWKIIPTQDIIDISYKEPEIRKQVRENPLCYKGRPRLKTAYELLRISIDLEKRLQEVLLPFMVLHGDDDKVTDKAVSQELYRVAVSSDKTLKLYSGMWHGLLNGETQENIEIVFADVIGWLEKRTEHGNDRFESELKHNNDGFHLKE</sequence>
<dbReference type="PANTHER" id="PTHR11614">
    <property type="entry name" value="PHOSPHOLIPASE-RELATED"/>
    <property type="match status" value="1"/>
</dbReference>
<dbReference type="Gene3D" id="3.40.50.1820">
    <property type="entry name" value="alpha/beta hydrolase"/>
    <property type="match status" value="2"/>
</dbReference>
<evidence type="ECO:0000313" key="2">
    <source>
        <dbReference type="EMBL" id="CAF2297125.1"/>
    </source>
</evidence>
<gene>
    <name evidence="2" type="ORF">DARMORV10_A04P30500.1</name>
</gene>
<reference evidence="2" key="1">
    <citation type="submission" date="2021-01" db="EMBL/GenBank/DDBJ databases">
        <authorList>
            <consortium name="Genoscope - CEA"/>
            <person name="William W."/>
        </authorList>
    </citation>
    <scope>NUCLEOTIDE SEQUENCE</scope>
</reference>
<dbReference type="SUPFAM" id="SSF53474">
    <property type="entry name" value="alpha/beta-Hydrolases"/>
    <property type="match status" value="2"/>
</dbReference>
<dbReference type="SMR" id="A0A817AQJ5"/>
<dbReference type="Proteomes" id="UP001295469">
    <property type="component" value="Chromosome A04"/>
</dbReference>
<dbReference type="InterPro" id="IPR051044">
    <property type="entry name" value="MAG_DAG_Lipase"/>
</dbReference>
<dbReference type="Pfam" id="PF12146">
    <property type="entry name" value="Hydrolase_4"/>
    <property type="match status" value="2"/>
</dbReference>
<dbReference type="InterPro" id="IPR022742">
    <property type="entry name" value="Hydrolase_4"/>
</dbReference>
<organism evidence="2">
    <name type="scientific">Brassica napus</name>
    <name type="common">Rape</name>
    <dbReference type="NCBI Taxonomy" id="3708"/>
    <lineage>
        <taxon>Eukaryota</taxon>
        <taxon>Viridiplantae</taxon>
        <taxon>Streptophyta</taxon>
        <taxon>Embryophyta</taxon>
        <taxon>Tracheophyta</taxon>
        <taxon>Spermatophyta</taxon>
        <taxon>Magnoliopsida</taxon>
        <taxon>eudicotyledons</taxon>
        <taxon>Gunneridae</taxon>
        <taxon>Pentapetalae</taxon>
        <taxon>rosids</taxon>
        <taxon>malvids</taxon>
        <taxon>Brassicales</taxon>
        <taxon>Brassicaceae</taxon>
        <taxon>Brassiceae</taxon>
        <taxon>Brassica</taxon>
    </lineage>
</organism>
<protein>
    <submittedName>
        <fullName evidence="2">(rape) hypothetical protein</fullName>
    </submittedName>
</protein>
<dbReference type="AlphaFoldDB" id="A0A817AQJ5"/>
<dbReference type="FunFam" id="3.40.50.1820:FF:000036">
    <property type="entry name" value="Alpha/beta-Hydrolases superfamily protein"/>
    <property type="match status" value="2"/>
</dbReference>
<dbReference type="EMBL" id="HG994358">
    <property type="protein sequence ID" value="CAF2297125.1"/>
    <property type="molecule type" value="Genomic_DNA"/>
</dbReference>
<accession>A0A817AQJ5</accession>
<evidence type="ECO:0000259" key="1">
    <source>
        <dbReference type="Pfam" id="PF12146"/>
    </source>
</evidence>
<feature type="domain" description="Serine aminopeptidase S33" evidence="1">
    <location>
        <begin position="60"/>
        <end position="299"/>
    </location>
</feature>
<proteinExistence type="predicted"/>
<dbReference type="PRINTS" id="PR00111">
    <property type="entry name" value="ABHYDROLASE"/>
</dbReference>
<dbReference type="InterPro" id="IPR000073">
    <property type="entry name" value="AB_hydrolase_1"/>
</dbReference>
<dbReference type="InterPro" id="IPR029058">
    <property type="entry name" value="AB_hydrolase_fold"/>
</dbReference>
<feature type="domain" description="Serine aminopeptidase S33" evidence="1">
    <location>
        <begin position="350"/>
        <end position="590"/>
    </location>
</feature>
<name>A0A817AQJ5_BRANA</name>